<evidence type="ECO:0000313" key="1">
    <source>
        <dbReference type="EMBL" id="TFZ04870.1"/>
    </source>
</evidence>
<protein>
    <recommendedName>
        <fullName evidence="3">Nucleotidyltransferase</fullName>
    </recommendedName>
</protein>
<evidence type="ECO:0000313" key="2">
    <source>
        <dbReference type="Proteomes" id="UP000297564"/>
    </source>
</evidence>
<dbReference type="OrthoDB" id="121150at2"/>
<dbReference type="Gene3D" id="3.30.460.40">
    <property type="match status" value="1"/>
</dbReference>
<reference evidence="1 2" key="1">
    <citation type="submission" date="2019-03" db="EMBL/GenBank/DDBJ databases">
        <title>Ramlibacter rhizophilus CCTCC AB2015357, whole genome shotgun sequence.</title>
        <authorList>
            <person name="Zhang X."/>
            <person name="Feng G."/>
            <person name="Zhu H."/>
        </authorList>
    </citation>
    <scope>NUCLEOTIDE SEQUENCE [LARGE SCALE GENOMIC DNA]</scope>
    <source>
        <strain evidence="1 2">CCTCC AB2015357</strain>
    </source>
</reference>
<name>A0A4Z0C318_9BURK</name>
<dbReference type="InterPro" id="IPR043519">
    <property type="entry name" value="NT_sf"/>
</dbReference>
<dbReference type="Proteomes" id="UP000297564">
    <property type="component" value="Unassembled WGS sequence"/>
</dbReference>
<proteinExistence type="predicted"/>
<dbReference type="EMBL" id="SMLL01000001">
    <property type="protein sequence ID" value="TFZ04870.1"/>
    <property type="molecule type" value="Genomic_DNA"/>
</dbReference>
<dbReference type="RefSeq" id="WP_135283753.1">
    <property type="nucleotide sequence ID" value="NZ_SMLL01000001.1"/>
</dbReference>
<accession>A0A4Z0C318</accession>
<dbReference type="SUPFAM" id="SSF81301">
    <property type="entry name" value="Nucleotidyltransferase"/>
    <property type="match status" value="1"/>
</dbReference>
<keyword evidence="2" id="KW-1185">Reference proteome</keyword>
<dbReference type="AlphaFoldDB" id="A0A4Z0C318"/>
<comment type="caution">
    <text evidence="1">The sequence shown here is derived from an EMBL/GenBank/DDBJ whole genome shotgun (WGS) entry which is preliminary data.</text>
</comment>
<gene>
    <name evidence="1" type="ORF">EZ242_03745</name>
</gene>
<evidence type="ECO:0008006" key="3">
    <source>
        <dbReference type="Google" id="ProtNLM"/>
    </source>
</evidence>
<organism evidence="1 2">
    <name type="scientific">Ramlibacter rhizophilus</name>
    <dbReference type="NCBI Taxonomy" id="1781167"/>
    <lineage>
        <taxon>Bacteria</taxon>
        <taxon>Pseudomonadati</taxon>
        <taxon>Pseudomonadota</taxon>
        <taxon>Betaproteobacteria</taxon>
        <taxon>Burkholderiales</taxon>
        <taxon>Comamonadaceae</taxon>
        <taxon>Ramlibacter</taxon>
    </lineage>
</organism>
<sequence length="160" mass="17939">MEHAGLLKVLERFQAEGVQYVLVGGHAVRLNGFVRATEDIAILLPSSIDNGRRVIKALDFLASSKELRADWFQVPPGEPENIRIADDLLIDLLFAANGQTYESLQQHIRKLTVEGVDVCTLDIDGLLKTKTEYREKDRIDRSALRRIQERLEASPDADAS</sequence>